<dbReference type="Pfam" id="PF03195">
    <property type="entry name" value="LOB"/>
    <property type="match status" value="1"/>
</dbReference>
<dbReference type="PROSITE" id="PS50891">
    <property type="entry name" value="LOB"/>
    <property type="match status" value="1"/>
</dbReference>
<dbReference type="PANTHER" id="PTHR31301:SF120">
    <property type="entry name" value="LOB DOMAIN-CONTAINING PROTEIN 23-RELATED"/>
    <property type="match status" value="1"/>
</dbReference>
<comment type="similarity">
    <text evidence="1">Belongs to the LOB domain-containing protein family.</text>
</comment>
<protein>
    <recommendedName>
        <fullName evidence="4">LOB domain-containing protein</fullName>
    </recommendedName>
</protein>
<dbReference type="PANTHER" id="PTHR31301">
    <property type="entry name" value="LOB DOMAIN-CONTAINING PROTEIN 4-RELATED"/>
    <property type="match status" value="1"/>
</dbReference>
<evidence type="ECO:0000256" key="3">
    <source>
        <dbReference type="SAM" id="MobiDB-lite"/>
    </source>
</evidence>
<dbReference type="InterPro" id="IPR004883">
    <property type="entry name" value="LOB"/>
</dbReference>
<accession>A0A484NEL3</accession>
<sequence>MSNPSALPTQPAEPAIPTVPITQPAQPEDHSAGDNNTDTPNDTAVVPHSHPQQQHRQPSHLNDYIVSSVQSNASLCAFPTRYSSSAANNNNNNKDWGSSRCAACKQLRRRCPSDCIFMPYFPPNDPLRFASVHRIYGTNNVAKMLQEAEEHQRADVAESLYYEAQCRLNDPVYGCVGMIAVLQQEIQRCEWLLAKVEAQIQLLKAQAAVVVDPNSH</sequence>
<evidence type="ECO:0000313" key="6">
    <source>
        <dbReference type="Proteomes" id="UP000595140"/>
    </source>
</evidence>
<keyword evidence="2" id="KW-0175">Coiled coil</keyword>
<feature type="domain" description="LOB" evidence="4">
    <location>
        <begin position="99"/>
        <end position="200"/>
    </location>
</feature>
<name>A0A484NEL3_9ASTE</name>
<evidence type="ECO:0000259" key="4">
    <source>
        <dbReference type="PROSITE" id="PS50891"/>
    </source>
</evidence>
<dbReference type="Proteomes" id="UP000595140">
    <property type="component" value="Unassembled WGS sequence"/>
</dbReference>
<keyword evidence="6" id="KW-1185">Reference proteome</keyword>
<feature type="compositionally biased region" description="Low complexity" evidence="3">
    <location>
        <begin position="47"/>
        <end position="59"/>
    </location>
</feature>
<feature type="coiled-coil region" evidence="2">
    <location>
        <begin position="179"/>
        <end position="206"/>
    </location>
</feature>
<evidence type="ECO:0000256" key="2">
    <source>
        <dbReference type="SAM" id="Coils"/>
    </source>
</evidence>
<dbReference type="EMBL" id="OOIL02006630">
    <property type="protein sequence ID" value="VFQ98937.1"/>
    <property type="molecule type" value="Genomic_DNA"/>
</dbReference>
<dbReference type="AlphaFoldDB" id="A0A484NEL3"/>
<feature type="compositionally biased region" description="Polar residues" evidence="3">
    <location>
        <begin position="33"/>
        <end position="42"/>
    </location>
</feature>
<evidence type="ECO:0000256" key="1">
    <source>
        <dbReference type="ARBA" id="ARBA00005474"/>
    </source>
</evidence>
<organism evidence="5 6">
    <name type="scientific">Cuscuta campestris</name>
    <dbReference type="NCBI Taxonomy" id="132261"/>
    <lineage>
        <taxon>Eukaryota</taxon>
        <taxon>Viridiplantae</taxon>
        <taxon>Streptophyta</taxon>
        <taxon>Embryophyta</taxon>
        <taxon>Tracheophyta</taxon>
        <taxon>Spermatophyta</taxon>
        <taxon>Magnoliopsida</taxon>
        <taxon>eudicotyledons</taxon>
        <taxon>Gunneridae</taxon>
        <taxon>Pentapetalae</taxon>
        <taxon>asterids</taxon>
        <taxon>lamiids</taxon>
        <taxon>Solanales</taxon>
        <taxon>Convolvulaceae</taxon>
        <taxon>Cuscuteae</taxon>
        <taxon>Cuscuta</taxon>
        <taxon>Cuscuta subgen. Grammica</taxon>
        <taxon>Cuscuta sect. Cleistogrammica</taxon>
    </lineage>
</organism>
<reference evidence="5 6" key="1">
    <citation type="submission" date="2018-04" db="EMBL/GenBank/DDBJ databases">
        <authorList>
            <person name="Vogel A."/>
        </authorList>
    </citation>
    <scope>NUCLEOTIDE SEQUENCE [LARGE SCALE GENOMIC DNA]</scope>
</reference>
<evidence type="ECO:0000313" key="5">
    <source>
        <dbReference type="EMBL" id="VFQ98937.1"/>
    </source>
</evidence>
<gene>
    <name evidence="5" type="ORF">CCAM_LOCUS40713</name>
</gene>
<feature type="region of interest" description="Disordered" evidence="3">
    <location>
        <begin position="1"/>
        <end position="59"/>
    </location>
</feature>
<proteinExistence type="inferred from homology"/>
<dbReference type="OrthoDB" id="684652at2759"/>